<dbReference type="Gene3D" id="3.50.50.60">
    <property type="entry name" value="FAD/NAD(P)-binding domain"/>
    <property type="match status" value="3"/>
</dbReference>
<dbReference type="Pfam" id="PF12838">
    <property type="entry name" value="Fer4_7"/>
    <property type="match status" value="1"/>
</dbReference>
<evidence type="ECO:0000256" key="3">
    <source>
        <dbReference type="ARBA" id="ARBA00023014"/>
    </source>
</evidence>
<dbReference type="InterPro" id="IPR009051">
    <property type="entry name" value="Helical_ferredxn"/>
</dbReference>
<proteinExistence type="predicted"/>
<evidence type="ECO:0000259" key="4">
    <source>
        <dbReference type="PROSITE" id="PS51379"/>
    </source>
</evidence>
<dbReference type="Pfam" id="PF13450">
    <property type="entry name" value="NAD_binding_8"/>
    <property type="match status" value="1"/>
</dbReference>
<keyword evidence="6" id="KW-1185">Reference proteome</keyword>
<dbReference type="GO" id="GO:0051536">
    <property type="term" value="F:iron-sulfur cluster binding"/>
    <property type="evidence" value="ECO:0007669"/>
    <property type="project" value="UniProtKB-KW"/>
</dbReference>
<dbReference type="GO" id="GO:0016491">
    <property type="term" value="F:oxidoreductase activity"/>
    <property type="evidence" value="ECO:0007669"/>
    <property type="project" value="InterPro"/>
</dbReference>
<evidence type="ECO:0000256" key="2">
    <source>
        <dbReference type="ARBA" id="ARBA00023004"/>
    </source>
</evidence>
<keyword evidence="1" id="KW-0479">Metal-binding</keyword>
<reference evidence="5 6" key="1">
    <citation type="submission" date="2017-04" db="EMBL/GenBank/DDBJ databases">
        <authorList>
            <person name="Afonso C.L."/>
            <person name="Miller P.J."/>
            <person name="Scott M.A."/>
            <person name="Spackman E."/>
            <person name="Goraichik I."/>
            <person name="Dimitrov K.M."/>
            <person name="Suarez D.L."/>
            <person name="Swayne D.E."/>
        </authorList>
    </citation>
    <scope>NUCLEOTIDE SEQUENCE [LARGE SCALE GENOMIC DNA]</scope>
    <source>
        <strain evidence="5 6">DSM 3385</strain>
    </source>
</reference>
<dbReference type="PROSITE" id="PS00198">
    <property type="entry name" value="4FE4S_FER_1"/>
    <property type="match status" value="1"/>
</dbReference>
<dbReference type="Gene3D" id="3.30.70.20">
    <property type="match status" value="1"/>
</dbReference>
<dbReference type="GO" id="GO:0046872">
    <property type="term" value="F:metal ion binding"/>
    <property type="evidence" value="ECO:0007669"/>
    <property type="project" value="UniProtKB-KW"/>
</dbReference>
<feature type="domain" description="4Fe-4S ferredoxin-type" evidence="4">
    <location>
        <begin position="1273"/>
        <end position="1302"/>
    </location>
</feature>
<protein>
    <submittedName>
        <fullName evidence="5">NADPH-dependent glutamate synthase beta chain</fullName>
    </submittedName>
</protein>
<keyword evidence="3" id="KW-0411">Iron-sulfur</keyword>
<evidence type="ECO:0000313" key="6">
    <source>
        <dbReference type="Proteomes" id="UP000192418"/>
    </source>
</evidence>
<dbReference type="SUPFAM" id="SSF51971">
    <property type="entry name" value="Nucleotide-binding domain"/>
    <property type="match status" value="1"/>
</dbReference>
<evidence type="ECO:0000256" key="1">
    <source>
        <dbReference type="ARBA" id="ARBA00022723"/>
    </source>
</evidence>
<dbReference type="PANTHER" id="PTHR42783">
    <property type="entry name" value="GLUTAMATE SYNTHASE [NADPH] SMALL CHAIN"/>
    <property type="match status" value="1"/>
</dbReference>
<evidence type="ECO:0000313" key="5">
    <source>
        <dbReference type="EMBL" id="SMC49618.1"/>
    </source>
</evidence>
<keyword evidence="2" id="KW-0408">Iron</keyword>
<dbReference type="SUPFAM" id="SSF46548">
    <property type="entry name" value="alpha-helical ferredoxin"/>
    <property type="match status" value="2"/>
</dbReference>
<feature type="domain" description="4Fe-4S ferredoxin-type" evidence="4">
    <location>
        <begin position="1307"/>
        <end position="1336"/>
    </location>
</feature>
<dbReference type="EMBL" id="FWXY01000003">
    <property type="protein sequence ID" value="SMC49618.1"/>
    <property type="molecule type" value="Genomic_DNA"/>
</dbReference>
<name>A0A1W1ZND1_9BACT</name>
<dbReference type="PROSITE" id="PS51379">
    <property type="entry name" value="4FE4S_FER_2"/>
    <property type="match status" value="2"/>
</dbReference>
<dbReference type="SUPFAM" id="SSF54862">
    <property type="entry name" value="4Fe-4S ferredoxins"/>
    <property type="match status" value="1"/>
</dbReference>
<dbReference type="Gene3D" id="1.10.1060.10">
    <property type="entry name" value="Alpha-helical ferredoxin"/>
    <property type="match status" value="1"/>
</dbReference>
<dbReference type="PRINTS" id="PR00419">
    <property type="entry name" value="ADXRDTASE"/>
</dbReference>
<dbReference type="InterPro" id="IPR028261">
    <property type="entry name" value="DPD_II"/>
</dbReference>
<dbReference type="InterPro" id="IPR023753">
    <property type="entry name" value="FAD/NAD-binding_dom"/>
</dbReference>
<dbReference type="InterPro" id="IPR036188">
    <property type="entry name" value="FAD/NAD-bd_sf"/>
</dbReference>
<accession>A0A1W1ZND1</accession>
<dbReference type="STRING" id="1121400.SAMN02746065_10335"/>
<dbReference type="SUPFAM" id="SSF51905">
    <property type="entry name" value="FAD/NAD(P)-binding domain"/>
    <property type="match status" value="2"/>
</dbReference>
<dbReference type="Pfam" id="PF14691">
    <property type="entry name" value="Fer4_20"/>
    <property type="match status" value="1"/>
</dbReference>
<dbReference type="Proteomes" id="UP000192418">
    <property type="component" value="Unassembled WGS sequence"/>
</dbReference>
<sequence>MGNRKATWRPYSQAVPGAFSITKKDRSPCTNACPNEVNAHGYVALVREKKYKEALEVITRNLPMPGSIGRICPHPCEDACRRQEVESPLSICSLKRFIADQVDLNTLDIPEVSPRNEKVAIVGAGPAGLTAAWFLANEGVQVTILEALPAAGGMLKVGIPDYRLPPDILENEVNFITRHPGIEIKYNTALGRDVTVDSLMEEGYKSVFLAIGCHQGMQLGIPGEELEGVIPGVKLLKEVALGEFDQLHGHVAIIGGGDVAIDAARTALRIGAEKVSILYRRTEAEMPARDEEIEDALEEGVDIQFLTAPRAVVEENGKTVGITCFKMELGEPDDSGRRRPVPVENSDFTLDVSFVIPAIGQRTDTSCLETASGVNLNRWANIETDEITFETSRPGVFAGGDAQTGASIAINAVAAGKEAAVSMIRYLNGEDLKQGRAPIEYAQKDYNKIPDNLQSTPRQKMDRIPMEQRLKGFTEVELGFTEEVAVTEAKRCLDCMVCCECLECVKACGAGALTLETHCQQQEEKSLDVGAIVLSPGFEPYDPSGLDYYGYDRSANVVTAMQFERLLSASGPTQGHLVRPSDHQEPKKIAWLQCVGSRDQNRCDNPYCSSVCCMYAIKEAVIAREHAGPELECTIFNMDIRTHGKGFERYYDQAKNQGVRFLKSRIHSVDTLQDSDALSLRYVNDDGMLETEQFDIVVLSVGLETAPEVVEMAKMLDIELTPGNFSKTSSFTPVATSREGIFVCGAFQGPKDIPQSVVDSSAAAGAAGALLAEARNTETLTPEEVPETNVVGERPRIGVFVCNCGSNIAGVVDVKAVRDYAATLPYVAYCTDNLYTCSQDTQDTMAQVIRDEKLNRIVVAACTPKTHEPLFQETMISAGLNKYLFEMTNIRNQDSWVHKNNPDLATEKAKDLVRMSVTRVALMEPLEEAELNVHQTAMVVGGGISGMTAASNLADQGYEVHLLEKEGALGGQANHLFKTSQGESVKNALDNMIQGIEQNQKIHLHMNTELRDVSGFVGNFTSTLGSGEDTRELEHGVAILATGAHESKPEEYHYGEDNRILTSLELDKKFKDNDPELGKINAAMFIQCVGSREPHRPYCSRVCCTHSIDSALELKKKNPDMAVYILYRDIRTYGEREYLYQQARKQGVIFIRYTPDTKPEVTPGDTGITVTVRDHILQRPLEIQVDLLTLASAIVPNKDETLANFFKVPLNEDGFFVEKHAKLGPSEFATDGVFLCGLAHYPKPIDEAVAHGQAAASRAVTLLARETVHTSGTVAQVNSMNCSSCGVCVSICPYSAPSFVVEGRFSGKAEINPVLCKGCGLCVASCRSGALHLKGFDNNQIFAQIFALDEAI</sequence>
<dbReference type="PANTHER" id="PTHR42783:SF3">
    <property type="entry name" value="GLUTAMATE SYNTHASE [NADPH] SMALL CHAIN-RELATED"/>
    <property type="match status" value="1"/>
</dbReference>
<dbReference type="InterPro" id="IPR017896">
    <property type="entry name" value="4Fe4S_Fe-S-bd"/>
</dbReference>
<dbReference type="InterPro" id="IPR017900">
    <property type="entry name" value="4Fe4S_Fe_S_CS"/>
</dbReference>
<gene>
    <name evidence="5" type="ORF">SAMN02746065_10335</name>
</gene>
<organism evidence="5 6">
    <name type="scientific">Desulfocicer vacuolatum DSM 3385</name>
    <dbReference type="NCBI Taxonomy" id="1121400"/>
    <lineage>
        <taxon>Bacteria</taxon>
        <taxon>Pseudomonadati</taxon>
        <taxon>Thermodesulfobacteriota</taxon>
        <taxon>Desulfobacteria</taxon>
        <taxon>Desulfobacterales</taxon>
        <taxon>Desulfobacteraceae</taxon>
        <taxon>Desulfocicer</taxon>
    </lineage>
</organism>
<dbReference type="Pfam" id="PF07992">
    <property type="entry name" value="Pyr_redox_2"/>
    <property type="match status" value="1"/>
</dbReference>